<sequence length="90" mass="10414">MFTASTTAQRRLIQQRLPVMIDTVTAGNHTKHIMAIRLLVRRGMITNGRTRREMTQEQWIVRVNTSLWTIIEESTSALVMIGEMAEMVER</sequence>
<keyword evidence="2" id="KW-1185">Reference proteome</keyword>
<dbReference type="Proteomes" id="UP000054516">
    <property type="component" value="Unassembled WGS sequence"/>
</dbReference>
<proteinExistence type="predicted"/>
<dbReference type="AlphaFoldDB" id="A0A1S8AA48"/>
<protein>
    <submittedName>
        <fullName evidence="1">Uncharacterized protein</fullName>
    </submittedName>
</protein>
<reference evidence="1" key="1">
    <citation type="submission" date="2016-03" db="EMBL/GenBank/DDBJ databases">
        <title>Draft genome sequence of Rosellinia necatrix.</title>
        <authorList>
            <person name="Kanematsu S."/>
        </authorList>
    </citation>
    <scope>NUCLEOTIDE SEQUENCE [LARGE SCALE GENOMIC DNA]</scope>
    <source>
        <strain evidence="1">W97</strain>
    </source>
</reference>
<accession>A0A1S8AA48</accession>
<evidence type="ECO:0000313" key="1">
    <source>
        <dbReference type="EMBL" id="GAW26903.1"/>
    </source>
</evidence>
<dbReference type="EMBL" id="DF977500">
    <property type="protein sequence ID" value="GAW26903.1"/>
    <property type="molecule type" value="Genomic_DNA"/>
</dbReference>
<name>A0A1S8AA48_ROSNE</name>
<evidence type="ECO:0000313" key="2">
    <source>
        <dbReference type="Proteomes" id="UP000054516"/>
    </source>
</evidence>
<gene>
    <name evidence="1" type="ORF">SAMD00023353_5500310</name>
</gene>
<organism evidence="1">
    <name type="scientific">Rosellinia necatrix</name>
    <name type="common">White root-rot fungus</name>
    <dbReference type="NCBI Taxonomy" id="77044"/>
    <lineage>
        <taxon>Eukaryota</taxon>
        <taxon>Fungi</taxon>
        <taxon>Dikarya</taxon>
        <taxon>Ascomycota</taxon>
        <taxon>Pezizomycotina</taxon>
        <taxon>Sordariomycetes</taxon>
        <taxon>Xylariomycetidae</taxon>
        <taxon>Xylariales</taxon>
        <taxon>Xylariaceae</taxon>
        <taxon>Rosellinia</taxon>
    </lineage>
</organism>